<dbReference type="FunCoup" id="A0LRB4">
    <property type="interactions" value="4"/>
</dbReference>
<dbReference type="HOGENOM" id="CLU_017692_0_2_11"/>
<name>A0LRB4_ACIC1</name>
<dbReference type="InterPro" id="IPR000667">
    <property type="entry name" value="Peptidase_S13"/>
</dbReference>
<feature type="region of interest" description="Disordered" evidence="3">
    <location>
        <begin position="176"/>
        <end position="198"/>
    </location>
</feature>
<dbReference type="Gene3D" id="3.40.710.10">
    <property type="entry name" value="DD-peptidase/beta-lactamase superfamily"/>
    <property type="match status" value="2"/>
</dbReference>
<reference evidence="4 5" key="1">
    <citation type="journal article" date="2009" name="Genome Res.">
        <title>Complete genome of the cellulolytic thermophile Acidothermus cellulolyticus 11B provides insights into its ecophysiological and evolutionary adaptations.</title>
        <authorList>
            <person name="Barabote R.D."/>
            <person name="Xie G."/>
            <person name="Leu D.H."/>
            <person name="Normand P."/>
            <person name="Necsulea A."/>
            <person name="Daubin V."/>
            <person name="Medigue C."/>
            <person name="Adney W.S."/>
            <person name="Xu X.C."/>
            <person name="Lapidus A."/>
            <person name="Parales R.E."/>
            <person name="Detter C."/>
            <person name="Pujic P."/>
            <person name="Bruce D."/>
            <person name="Lavire C."/>
            <person name="Challacombe J.F."/>
            <person name="Brettin T.S."/>
            <person name="Berry A.M."/>
        </authorList>
    </citation>
    <scope>NUCLEOTIDE SEQUENCE [LARGE SCALE GENOMIC DNA]</scope>
    <source>
        <strain evidence="5">ATCC 43068 / DSM 8971 / 11B</strain>
    </source>
</reference>
<dbReference type="InParanoid" id="A0LRB4"/>
<dbReference type="PANTHER" id="PTHR30023">
    <property type="entry name" value="D-ALANYL-D-ALANINE CARBOXYPEPTIDASE"/>
    <property type="match status" value="1"/>
</dbReference>
<dbReference type="eggNOG" id="COG2027">
    <property type="taxonomic scope" value="Bacteria"/>
</dbReference>
<evidence type="ECO:0000256" key="1">
    <source>
        <dbReference type="ARBA" id="ARBA00006096"/>
    </source>
</evidence>
<keyword evidence="5" id="KW-1185">Reference proteome</keyword>
<proteinExistence type="inferred from homology"/>
<dbReference type="AlphaFoldDB" id="A0LRB4"/>
<organism evidence="4 5">
    <name type="scientific">Acidothermus cellulolyticus (strain ATCC 43068 / DSM 8971 / 11B)</name>
    <dbReference type="NCBI Taxonomy" id="351607"/>
    <lineage>
        <taxon>Bacteria</taxon>
        <taxon>Bacillati</taxon>
        <taxon>Actinomycetota</taxon>
        <taxon>Actinomycetes</taxon>
        <taxon>Acidothermales</taxon>
        <taxon>Acidothermaceae</taxon>
        <taxon>Acidothermus</taxon>
    </lineage>
</organism>
<protein>
    <submittedName>
        <fullName evidence="4">D-alanyl-D-alanine carboxypeptidase/D-alanyl-D-alanine-endopeptidase</fullName>
    </submittedName>
</protein>
<dbReference type="Pfam" id="PF02113">
    <property type="entry name" value="Peptidase_S13"/>
    <property type="match status" value="2"/>
</dbReference>
<evidence type="ECO:0000256" key="3">
    <source>
        <dbReference type="SAM" id="MobiDB-lite"/>
    </source>
</evidence>
<evidence type="ECO:0000256" key="2">
    <source>
        <dbReference type="ARBA" id="ARBA00022801"/>
    </source>
</evidence>
<feature type="compositionally biased region" description="Low complexity" evidence="3">
    <location>
        <begin position="176"/>
        <end position="187"/>
    </location>
</feature>
<accession>A0LRB4</accession>
<feature type="compositionally biased region" description="Low complexity" evidence="3">
    <location>
        <begin position="53"/>
        <end position="67"/>
    </location>
</feature>
<dbReference type="OrthoDB" id="56883at2"/>
<dbReference type="NCBIfam" id="TIGR00666">
    <property type="entry name" value="PBP4"/>
    <property type="match status" value="1"/>
</dbReference>
<gene>
    <name evidence="4" type="ordered locus">Acel_0200</name>
</gene>
<dbReference type="MEROPS" id="S13.004"/>
<dbReference type="InterPro" id="IPR012338">
    <property type="entry name" value="Beta-lactam/transpept-like"/>
</dbReference>
<keyword evidence="4" id="KW-0645">Protease</keyword>
<dbReference type="SUPFAM" id="SSF56601">
    <property type="entry name" value="beta-lactamase/transpeptidase-like"/>
    <property type="match status" value="1"/>
</dbReference>
<dbReference type="GO" id="GO:0004185">
    <property type="term" value="F:serine-type carboxypeptidase activity"/>
    <property type="evidence" value="ECO:0007669"/>
    <property type="project" value="InterPro"/>
</dbReference>
<feature type="region of interest" description="Disordered" evidence="3">
    <location>
        <begin position="37"/>
        <end position="88"/>
    </location>
</feature>
<keyword evidence="4" id="KW-0121">Carboxypeptidase</keyword>
<evidence type="ECO:0000313" key="4">
    <source>
        <dbReference type="EMBL" id="ABK51974.1"/>
    </source>
</evidence>
<feature type="compositionally biased region" description="Pro residues" evidence="3">
    <location>
        <begin position="42"/>
        <end position="52"/>
    </location>
</feature>
<sequence length="496" mass="50010">MAAGRRRRAQRRRYGIPTVAVLLAGAAGLFWLTSHRSTPADTAPPPASPPPVSNAAPTDSPAATTAQPPEPVRSSGNELPRDAPIPDPSALRAHLAAALGVLAGDDAALVVTDPATGRVLLDDGGNRRMPPASTLKIATAVAALAALDPQTRFATSVVLHGDRVVLVGGGDPTLAAPAPAAGGSSSGPPMPSQRLGSSLRPAQLADLADRTASELRALGRQRVSLGYDASLFVGPATAAGWQSSYIAEGDVAPVSALEVNEGRVDPARDARSPAPGASAAASFARLLAAAGIVVEGAPVVTAAAPADRVLAVVQSPTLADLVRQMLTVSDNDLAEAIARQVAIARGLPASFAGATQAIRDTLNDLGIDTSGLTISDASGLSTLDRLQPRMLTALLRLVLTNDRFSAVREGLPVAGLTGTLASRFTAPAAAPGVGVVHAKTGTLATVVTLAGYTTDYDGRVLAFAVLADAVPRSQIRAAESAVDALVGALVTCGCAR</sequence>
<dbReference type="PRINTS" id="PR00922">
    <property type="entry name" value="DADACBPTASE3"/>
</dbReference>
<dbReference type="EMBL" id="CP000481">
    <property type="protein sequence ID" value="ABK51974.1"/>
    <property type="molecule type" value="Genomic_DNA"/>
</dbReference>
<dbReference type="GO" id="GO:0006508">
    <property type="term" value="P:proteolysis"/>
    <property type="evidence" value="ECO:0007669"/>
    <property type="project" value="InterPro"/>
</dbReference>
<dbReference type="KEGG" id="ace:Acel_0200"/>
<keyword evidence="2" id="KW-0378">Hydrolase</keyword>
<dbReference type="PANTHER" id="PTHR30023:SF0">
    <property type="entry name" value="PENICILLIN-SENSITIVE CARBOXYPEPTIDASE A"/>
    <property type="match status" value="1"/>
</dbReference>
<dbReference type="Proteomes" id="UP000008221">
    <property type="component" value="Chromosome"/>
</dbReference>
<dbReference type="GO" id="GO:0000270">
    <property type="term" value="P:peptidoglycan metabolic process"/>
    <property type="evidence" value="ECO:0007669"/>
    <property type="project" value="TreeGrafter"/>
</dbReference>
<evidence type="ECO:0000313" key="5">
    <source>
        <dbReference type="Proteomes" id="UP000008221"/>
    </source>
</evidence>
<dbReference type="STRING" id="351607.Acel_0200"/>
<comment type="similarity">
    <text evidence="1">Belongs to the peptidase S13 family.</text>
</comment>
<dbReference type="RefSeq" id="WP_011719038.1">
    <property type="nucleotide sequence ID" value="NC_008578.1"/>
</dbReference>